<dbReference type="OrthoDB" id="5510861at2"/>
<name>A0A2L0EJE5_SORCE</name>
<evidence type="ECO:0000313" key="1">
    <source>
        <dbReference type="EMBL" id="AUX39384.1"/>
    </source>
</evidence>
<accession>A0A2L0EJE5</accession>
<sequence>MKHSINQLLDIVYQYYPRETKNTDDVDKQLRSHIEEHARLVAARLQASKDERWHSMLRRIEERLPGMLMNHSLHLPTGGWDGCYSFSINLSRFAGRTLWFQVSFLAPYYITHGASTIEIVKQLRDSFVVKFRGVLFIVSRSPLDPKLISNPDHDSPRTVVIKQQHVTFELSPDEQRYADWIANDIEATFGCERMPPEVGTVFVPDVKGGLHPSGVARIYDCLFSDQHQWVKPSPSEVPAPRAQVDASRLTERFIAVLTVLWAHYHIGLALRWPAMLLKLPKADRQSAAVFHSASTDGFLHKDKIQEELARMRPHDHSPETLRAMAAKRELEALVEAWDGEGEPPASMVAWASSFLASWDVGESS</sequence>
<dbReference type="EMBL" id="CP012673">
    <property type="protein sequence ID" value="AUX39384.1"/>
    <property type="molecule type" value="Genomic_DNA"/>
</dbReference>
<dbReference type="AlphaFoldDB" id="A0A2L0EJE5"/>
<evidence type="ECO:0000313" key="2">
    <source>
        <dbReference type="Proteomes" id="UP000238348"/>
    </source>
</evidence>
<proteinExistence type="predicted"/>
<organism evidence="1 2">
    <name type="scientific">Sorangium cellulosum</name>
    <name type="common">Polyangium cellulosum</name>
    <dbReference type="NCBI Taxonomy" id="56"/>
    <lineage>
        <taxon>Bacteria</taxon>
        <taxon>Pseudomonadati</taxon>
        <taxon>Myxococcota</taxon>
        <taxon>Polyangia</taxon>
        <taxon>Polyangiales</taxon>
        <taxon>Polyangiaceae</taxon>
        <taxon>Sorangium</taxon>
    </lineage>
</organism>
<protein>
    <submittedName>
        <fullName evidence="1">Uncharacterized protein</fullName>
    </submittedName>
</protein>
<dbReference type="RefSeq" id="WP_104977357.1">
    <property type="nucleotide sequence ID" value="NZ_CP012673.1"/>
</dbReference>
<gene>
    <name evidence="1" type="ORF">SOCE26_007750</name>
</gene>
<dbReference type="Proteomes" id="UP000238348">
    <property type="component" value="Chromosome"/>
</dbReference>
<reference evidence="1 2" key="1">
    <citation type="submission" date="2015-09" db="EMBL/GenBank/DDBJ databases">
        <title>Sorangium comparison.</title>
        <authorList>
            <person name="Zaburannyi N."/>
            <person name="Bunk B."/>
            <person name="Overmann J."/>
            <person name="Mueller R."/>
        </authorList>
    </citation>
    <scope>NUCLEOTIDE SEQUENCE [LARGE SCALE GENOMIC DNA]</scope>
    <source>
        <strain evidence="1 2">So ce26</strain>
    </source>
</reference>